<evidence type="ECO:0000256" key="4">
    <source>
        <dbReference type="PROSITE-ProRule" id="PRU10040"/>
    </source>
</evidence>
<dbReference type="PANTHER" id="PTHR31321:SF57">
    <property type="entry name" value="PECTINESTERASE 53-RELATED"/>
    <property type="match status" value="1"/>
</dbReference>
<dbReference type="Gene3D" id="2.160.20.10">
    <property type="entry name" value="Single-stranded right-handed beta-helix, Pectin lyase-like"/>
    <property type="match status" value="1"/>
</dbReference>
<dbReference type="InterPro" id="IPR000070">
    <property type="entry name" value="Pectinesterase_cat"/>
</dbReference>
<evidence type="ECO:0000313" key="8">
    <source>
        <dbReference type="Proteomes" id="UP001597169"/>
    </source>
</evidence>
<comment type="pathway">
    <text evidence="5">Glycan metabolism; pectin degradation; 2-dehydro-3-deoxy-D-gluconate from pectin: step 1/5.</text>
</comment>
<evidence type="ECO:0000256" key="5">
    <source>
        <dbReference type="RuleBase" id="RU000589"/>
    </source>
</evidence>
<reference evidence="8" key="1">
    <citation type="journal article" date="2019" name="Int. J. Syst. Evol. Microbiol.">
        <title>The Global Catalogue of Microorganisms (GCM) 10K type strain sequencing project: providing services to taxonomists for standard genome sequencing and annotation.</title>
        <authorList>
            <consortium name="The Broad Institute Genomics Platform"/>
            <consortium name="The Broad Institute Genome Sequencing Center for Infectious Disease"/>
            <person name="Wu L."/>
            <person name="Ma J."/>
        </authorList>
    </citation>
    <scope>NUCLEOTIDE SEQUENCE [LARGE SCALE GENOMIC DNA]</scope>
    <source>
        <strain evidence="8">CCUG 53519</strain>
    </source>
</reference>
<dbReference type="InterPro" id="IPR012334">
    <property type="entry name" value="Pectin_lyas_fold"/>
</dbReference>
<keyword evidence="3 5" id="KW-0063">Aspartyl esterase</keyword>
<evidence type="ECO:0000256" key="2">
    <source>
        <dbReference type="ARBA" id="ARBA00022801"/>
    </source>
</evidence>
<evidence type="ECO:0000256" key="1">
    <source>
        <dbReference type="ARBA" id="ARBA00008891"/>
    </source>
</evidence>
<feature type="domain" description="Pectinesterase catalytic" evidence="6">
    <location>
        <begin position="154"/>
        <end position="328"/>
    </location>
</feature>
<feature type="active site" evidence="4">
    <location>
        <position position="183"/>
    </location>
</feature>
<dbReference type="InterPro" id="IPR033131">
    <property type="entry name" value="Pectinesterase_Asp_AS"/>
</dbReference>
<comment type="catalytic activity">
    <reaction evidence="5">
        <text>[(1-&gt;4)-alpha-D-galacturonosyl methyl ester](n) + n H2O = [(1-&gt;4)-alpha-D-galacturonosyl](n) + n methanol + n H(+)</text>
        <dbReference type="Rhea" id="RHEA:22380"/>
        <dbReference type="Rhea" id="RHEA-COMP:14570"/>
        <dbReference type="Rhea" id="RHEA-COMP:14573"/>
        <dbReference type="ChEBI" id="CHEBI:15377"/>
        <dbReference type="ChEBI" id="CHEBI:15378"/>
        <dbReference type="ChEBI" id="CHEBI:17790"/>
        <dbReference type="ChEBI" id="CHEBI:140522"/>
        <dbReference type="ChEBI" id="CHEBI:140523"/>
        <dbReference type="EC" id="3.1.1.11"/>
    </reaction>
</comment>
<keyword evidence="2 5" id="KW-0378">Hydrolase</keyword>
<dbReference type="Pfam" id="PF01095">
    <property type="entry name" value="Pectinesterase"/>
    <property type="match status" value="2"/>
</dbReference>
<keyword evidence="8" id="KW-1185">Reference proteome</keyword>
<comment type="caution">
    <text evidence="7">The sequence shown here is derived from an EMBL/GenBank/DDBJ whole genome shotgun (WGS) entry which is preliminary data.</text>
</comment>
<sequence>MIEITVAQDGTADFNSIQEAIDQILSLRAGSSESCTIFIKSGIYQEKIHLNQPGVRLIGENAEDTIITYGDYAHKLFPDGSPYHTFNTYTVLISSDDVSVSHLTIENSAGYGKEIGQAIAAYVDGDRVSFYHCRLLGHQDTLFTGPLPEAPINRGRFGGPRDMFPRRPVRQYYECCYIEGDVDFIFGSATAVFVDCELFSKRRHVNENGSADGTASPGYITAASTAEEVTFGYVFWDCSLTGNADSGSVYLGRPWREYAKTVFVNCDLGKHIHPAGWHNWGKREREQTVEYAEYGSHGPGAEGERVEWTKRIEPEMLHTYSPAEVLKGNDSWNPIRDKS</sequence>
<evidence type="ECO:0000313" key="7">
    <source>
        <dbReference type="EMBL" id="MFD1127414.1"/>
    </source>
</evidence>
<dbReference type="EMBL" id="JBHTKX010000001">
    <property type="protein sequence ID" value="MFD1127414.1"/>
    <property type="molecule type" value="Genomic_DNA"/>
</dbReference>
<dbReference type="InterPro" id="IPR011050">
    <property type="entry name" value="Pectin_lyase_fold/virulence"/>
</dbReference>
<comment type="similarity">
    <text evidence="1">Belongs to the pectinesterase family.</text>
</comment>
<proteinExistence type="inferred from homology"/>
<evidence type="ECO:0000259" key="6">
    <source>
        <dbReference type="Pfam" id="PF01095"/>
    </source>
</evidence>
<name>A0ABW3PIS0_9BACL</name>
<accession>A0ABW3PIS0</accession>
<feature type="domain" description="Pectinesterase catalytic" evidence="6">
    <location>
        <begin position="4"/>
        <end position="144"/>
    </location>
</feature>
<dbReference type="PROSITE" id="PS00800">
    <property type="entry name" value="PECTINESTERASE_1"/>
    <property type="match status" value="1"/>
</dbReference>
<organism evidence="7 8">
    <name type="scientific">Paenibacillus provencensis</name>
    <dbReference type="NCBI Taxonomy" id="441151"/>
    <lineage>
        <taxon>Bacteria</taxon>
        <taxon>Bacillati</taxon>
        <taxon>Bacillota</taxon>
        <taxon>Bacilli</taxon>
        <taxon>Bacillales</taxon>
        <taxon>Paenibacillaceae</taxon>
        <taxon>Paenibacillus</taxon>
    </lineage>
</organism>
<dbReference type="InterPro" id="IPR018040">
    <property type="entry name" value="Pectinesterase_Tyr_AS"/>
</dbReference>
<gene>
    <name evidence="7" type="ORF">ACFQ3J_04385</name>
</gene>
<evidence type="ECO:0000256" key="3">
    <source>
        <dbReference type="ARBA" id="ARBA00023085"/>
    </source>
</evidence>
<dbReference type="RefSeq" id="WP_251581355.1">
    <property type="nucleotide sequence ID" value="NZ_JBHTKX010000001.1"/>
</dbReference>
<dbReference type="Proteomes" id="UP001597169">
    <property type="component" value="Unassembled WGS sequence"/>
</dbReference>
<dbReference type="PROSITE" id="PS00503">
    <property type="entry name" value="PECTINESTERASE_2"/>
    <property type="match status" value="1"/>
</dbReference>
<dbReference type="EC" id="3.1.1.11" evidence="5"/>
<protein>
    <recommendedName>
        <fullName evidence="5">Pectinesterase</fullName>
        <ecNumber evidence="5">3.1.1.11</ecNumber>
    </recommendedName>
</protein>
<dbReference type="SUPFAM" id="SSF51126">
    <property type="entry name" value="Pectin lyase-like"/>
    <property type="match status" value="1"/>
</dbReference>
<dbReference type="PANTHER" id="PTHR31321">
    <property type="entry name" value="ACYL-COA THIOESTER HYDROLASE YBHC-RELATED"/>
    <property type="match status" value="1"/>
</dbReference>